<dbReference type="AlphaFoldDB" id="A0A6L6XXL8"/>
<feature type="transmembrane region" description="Helical" evidence="2">
    <location>
        <begin position="114"/>
        <end position="134"/>
    </location>
</feature>
<feature type="compositionally biased region" description="Acidic residues" evidence="1">
    <location>
        <begin position="82"/>
        <end position="96"/>
    </location>
</feature>
<organism evidence="3 4">
    <name type="scientific">Nocardioides agri</name>
    <dbReference type="NCBI Taxonomy" id="2682843"/>
    <lineage>
        <taxon>Bacteria</taxon>
        <taxon>Bacillati</taxon>
        <taxon>Actinomycetota</taxon>
        <taxon>Actinomycetes</taxon>
        <taxon>Propionibacteriales</taxon>
        <taxon>Nocardioidaceae</taxon>
        <taxon>Nocardioides</taxon>
    </lineage>
</organism>
<feature type="compositionally biased region" description="Basic and acidic residues" evidence="1">
    <location>
        <begin position="1"/>
        <end position="19"/>
    </location>
</feature>
<keyword evidence="2" id="KW-1133">Transmembrane helix</keyword>
<name>A0A6L6XXL8_9ACTN</name>
<dbReference type="Proteomes" id="UP000473525">
    <property type="component" value="Unassembled WGS sequence"/>
</dbReference>
<sequence>MPDPRDPRDERDDRDKTADELAWQAIVDNYGARAELDEPTLDEPTPDQPTADRPAQEPPAGPFGGRFPDASGFAASDRPEELGPDPIDDAVDDEVEGFTPPEPPPLPRLAPDRAIAWAGVFGSPLVLLLALLLSVSIPTWLGYLLVCGFVGGFVYLVVKMPREPRDPWDDGAQV</sequence>
<comment type="caution">
    <text evidence="3">The sequence shown here is derived from an EMBL/GenBank/DDBJ whole genome shotgun (WGS) entry which is preliminary data.</text>
</comment>
<proteinExistence type="predicted"/>
<evidence type="ECO:0000313" key="4">
    <source>
        <dbReference type="Proteomes" id="UP000473525"/>
    </source>
</evidence>
<evidence type="ECO:0000313" key="3">
    <source>
        <dbReference type="EMBL" id="MVQ51433.1"/>
    </source>
</evidence>
<feature type="transmembrane region" description="Helical" evidence="2">
    <location>
        <begin position="140"/>
        <end position="158"/>
    </location>
</feature>
<accession>A0A6L6XXL8</accession>
<reference evidence="3 4" key="1">
    <citation type="submission" date="2019-12" db="EMBL/GenBank/DDBJ databases">
        <authorList>
            <person name="Huq M.A."/>
        </authorList>
    </citation>
    <scope>NUCLEOTIDE SEQUENCE [LARGE SCALE GENOMIC DNA]</scope>
    <source>
        <strain evidence="3 4">MAH-18</strain>
    </source>
</reference>
<keyword evidence="4" id="KW-1185">Reference proteome</keyword>
<dbReference type="EMBL" id="WSEK01000005">
    <property type="protein sequence ID" value="MVQ51433.1"/>
    <property type="molecule type" value="Genomic_DNA"/>
</dbReference>
<evidence type="ECO:0008006" key="5">
    <source>
        <dbReference type="Google" id="ProtNLM"/>
    </source>
</evidence>
<feature type="region of interest" description="Disordered" evidence="1">
    <location>
        <begin position="1"/>
        <end position="107"/>
    </location>
</feature>
<gene>
    <name evidence="3" type="ORF">GON03_19815</name>
</gene>
<evidence type="ECO:0000256" key="2">
    <source>
        <dbReference type="SAM" id="Phobius"/>
    </source>
</evidence>
<protein>
    <recommendedName>
        <fullName evidence="5">DUF308 domain-containing protein</fullName>
    </recommendedName>
</protein>
<evidence type="ECO:0000256" key="1">
    <source>
        <dbReference type="SAM" id="MobiDB-lite"/>
    </source>
</evidence>
<keyword evidence="2" id="KW-0472">Membrane</keyword>
<dbReference type="RefSeq" id="WP_157346308.1">
    <property type="nucleotide sequence ID" value="NZ_WSEK01000005.1"/>
</dbReference>
<keyword evidence="2" id="KW-0812">Transmembrane</keyword>